<evidence type="ECO:0008006" key="3">
    <source>
        <dbReference type="Google" id="ProtNLM"/>
    </source>
</evidence>
<proteinExistence type="predicted"/>
<dbReference type="InterPro" id="IPR028978">
    <property type="entry name" value="Chorismate_lyase_/UTRA_dom_sf"/>
</dbReference>
<name>A0A2N0HKD9_9SPHN</name>
<dbReference type="OrthoDB" id="7862147at2"/>
<gene>
    <name evidence="1" type="ORF">B0I00_1650</name>
</gene>
<keyword evidence="2" id="KW-1185">Reference proteome</keyword>
<organism evidence="1 2">
    <name type="scientific">Novosphingobium kunmingense</name>
    <dbReference type="NCBI Taxonomy" id="1211806"/>
    <lineage>
        <taxon>Bacteria</taxon>
        <taxon>Pseudomonadati</taxon>
        <taxon>Pseudomonadota</taxon>
        <taxon>Alphaproteobacteria</taxon>
        <taxon>Sphingomonadales</taxon>
        <taxon>Sphingomonadaceae</taxon>
        <taxon>Novosphingobium</taxon>
    </lineage>
</organism>
<evidence type="ECO:0000313" key="1">
    <source>
        <dbReference type="EMBL" id="PKB19417.1"/>
    </source>
</evidence>
<dbReference type="Gene3D" id="3.40.1410.10">
    <property type="entry name" value="Chorismate lyase-like"/>
    <property type="match status" value="1"/>
</dbReference>
<accession>A0A2N0HKD9</accession>
<dbReference type="SUPFAM" id="SSF64288">
    <property type="entry name" value="Chorismate lyase-like"/>
    <property type="match status" value="1"/>
</dbReference>
<evidence type="ECO:0000313" key="2">
    <source>
        <dbReference type="Proteomes" id="UP000232587"/>
    </source>
</evidence>
<dbReference type="RefSeq" id="WP_100866886.1">
    <property type="nucleotide sequence ID" value="NZ_PHUF01000003.1"/>
</dbReference>
<reference evidence="1 2" key="1">
    <citation type="submission" date="2017-11" db="EMBL/GenBank/DDBJ databases">
        <title>Genomic Encyclopedia of Type Strains, Phase III (KMG-III): the genomes of soil and plant-associated and newly described type strains.</title>
        <authorList>
            <person name="Whitman W."/>
        </authorList>
    </citation>
    <scope>NUCLEOTIDE SEQUENCE [LARGE SCALE GENOMIC DNA]</scope>
    <source>
        <strain evidence="1 2">CGMCC 1.12274</strain>
    </source>
</reference>
<sequence length="180" mass="19212">MNLAASAALLSACTTHDETVTALEAALAATPSATRALEQWCAARGIAEQPKVIARQIKGERAPDPSDLRDRLAVSAATALGYRNVELVCGDRVLSVAHNWYVRERLTEEMNAALESSEVPFGKVVGPLRFTRETIASRHGPEPTCPTDTILSQVALLRAETGEPLALVTECYTAAALARS</sequence>
<dbReference type="Proteomes" id="UP000232587">
    <property type="component" value="Unassembled WGS sequence"/>
</dbReference>
<comment type="caution">
    <text evidence="1">The sequence shown here is derived from an EMBL/GenBank/DDBJ whole genome shotgun (WGS) entry which is preliminary data.</text>
</comment>
<protein>
    <recommendedName>
        <fullName evidence="3">Chorismate lyase</fullName>
    </recommendedName>
</protein>
<dbReference type="EMBL" id="PHUF01000003">
    <property type="protein sequence ID" value="PKB19417.1"/>
    <property type="molecule type" value="Genomic_DNA"/>
</dbReference>
<dbReference type="AlphaFoldDB" id="A0A2N0HKD9"/>